<evidence type="ECO:0000256" key="12">
    <source>
        <dbReference type="ARBA" id="ARBA00082376"/>
    </source>
</evidence>
<dbReference type="Gene3D" id="3.40.1280.10">
    <property type="match status" value="1"/>
</dbReference>
<comment type="subcellular location">
    <subcellularLocation>
        <location evidence="1">Mitochondrion matrix</location>
    </subcellularLocation>
</comment>
<keyword evidence="17" id="KW-1185">Reference proteome</keyword>
<evidence type="ECO:0000256" key="1">
    <source>
        <dbReference type="ARBA" id="ARBA00004305"/>
    </source>
</evidence>
<dbReference type="SUPFAM" id="SSF75217">
    <property type="entry name" value="alpha/beta knot"/>
    <property type="match status" value="1"/>
</dbReference>
<comment type="catalytic activity">
    <reaction evidence="10">
        <text>guanosine(1145) in 16S rRNA + S-adenosyl-L-methionine = 2'-O-methylguanosine(1145) in 16S rRNA + S-adenosyl-L-homocysteine + H(+)</text>
        <dbReference type="Rhea" id="RHEA:47776"/>
        <dbReference type="Rhea" id="RHEA-COMP:11909"/>
        <dbReference type="Rhea" id="RHEA-COMP:11910"/>
        <dbReference type="ChEBI" id="CHEBI:15378"/>
        <dbReference type="ChEBI" id="CHEBI:57856"/>
        <dbReference type="ChEBI" id="CHEBI:59789"/>
        <dbReference type="ChEBI" id="CHEBI:74269"/>
        <dbReference type="ChEBI" id="CHEBI:74445"/>
    </reaction>
</comment>
<evidence type="ECO:0000256" key="13">
    <source>
        <dbReference type="ARBA" id="ARBA00083728"/>
    </source>
</evidence>
<dbReference type="SUPFAM" id="SSF55315">
    <property type="entry name" value="L30e-like"/>
    <property type="match status" value="1"/>
</dbReference>
<dbReference type="InterPro" id="IPR047261">
    <property type="entry name" value="MRM1_MeTrfase_dom"/>
</dbReference>
<dbReference type="InterPro" id="IPR029028">
    <property type="entry name" value="Alpha/beta_knot_MTases"/>
</dbReference>
<dbReference type="InterPro" id="IPR029026">
    <property type="entry name" value="tRNA_m1G_MTases_N"/>
</dbReference>
<evidence type="ECO:0000256" key="14">
    <source>
        <dbReference type="SAM" id="MobiDB-lite"/>
    </source>
</evidence>
<dbReference type="InterPro" id="IPR001537">
    <property type="entry name" value="SpoU_MeTrfase"/>
</dbReference>
<organism evidence="16 17">
    <name type="scientific">Sousa chinensis</name>
    <name type="common">Indo-pacific humpbacked dolphin</name>
    <name type="synonym">Steno chinensis</name>
    <dbReference type="NCBI Taxonomy" id="103600"/>
    <lineage>
        <taxon>Eukaryota</taxon>
        <taxon>Metazoa</taxon>
        <taxon>Chordata</taxon>
        <taxon>Craniata</taxon>
        <taxon>Vertebrata</taxon>
        <taxon>Euteleostomi</taxon>
        <taxon>Mammalia</taxon>
        <taxon>Eutheria</taxon>
        <taxon>Laurasiatheria</taxon>
        <taxon>Artiodactyla</taxon>
        <taxon>Whippomorpha</taxon>
        <taxon>Cetacea</taxon>
        <taxon>Odontoceti</taxon>
        <taxon>Delphinidae</taxon>
        <taxon>Sousa</taxon>
    </lineage>
</organism>
<keyword evidence="3" id="KW-0698">rRNA processing</keyword>
<dbReference type="GO" id="GO:0003723">
    <property type="term" value="F:RNA binding"/>
    <property type="evidence" value="ECO:0007669"/>
    <property type="project" value="InterPro"/>
</dbReference>
<feature type="region of interest" description="Disordered" evidence="14">
    <location>
        <begin position="328"/>
        <end position="359"/>
    </location>
</feature>
<evidence type="ECO:0000256" key="8">
    <source>
        <dbReference type="ARBA" id="ARBA00023128"/>
    </source>
</evidence>
<dbReference type="Pfam" id="PF08032">
    <property type="entry name" value="SpoU_sub_bind"/>
    <property type="match status" value="1"/>
</dbReference>
<name>A0A484GHL7_SOUCH</name>
<dbReference type="InterPro" id="IPR029064">
    <property type="entry name" value="Ribosomal_eL30-like_sf"/>
</dbReference>
<evidence type="ECO:0000259" key="15">
    <source>
        <dbReference type="SMART" id="SM00967"/>
    </source>
</evidence>
<dbReference type="InterPro" id="IPR013123">
    <property type="entry name" value="SpoU_subst-bd"/>
</dbReference>
<proteinExistence type="inferred from homology"/>
<reference evidence="16 17" key="1">
    <citation type="journal article" date="2018" name="Genomics">
        <title>Molecular footprints of inshore aquatic adaptation in Indo-Pacific humpback dolphin (Sousa chinensis).</title>
        <authorList>
            <person name="Ming Y."/>
            <person name="Jian J."/>
            <person name="Yu F."/>
            <person name="Yu X."/>
            <person name="Wang J."/>
            <person name="Liu W."/>
        </authorList>
    </citation>
    <scope>NUCLEOTIDE SEQUENCE [LARGE SCALE GENOMIC DNA]</scope>
    <source>
        <strain evidence="16">MY-2018</strain>
        <tissue evidence="16">Skin</tissue>
    </source>
</reference>
<evidence type="ECO:0000256" key="5">
    <source>
        <dbReference type="ARBA" id="ARBA00022679"/>
    </source>
</evidence>
<dbReference type="GO" id="GO:0016435">
    <property type="term" value="F:rRNA (guanine) methyltransferase activity"/>
    <property type="evidence" value="ECO:0007669"/>
    <property type="project" value="TreeGrafter"/>
</dbReference>
<evidence type="ECO:0000256" key="4">
    <source>
        <dbReference type="ARBA" id="ARBA00022603"/>
    </source>
</evidence>
<comment type="caution">
    <text evidence="16">The sequence shown here is derived from an EMBL/GenBank/DDBJ whole genome shotgun (WGS) entry which is preliminary data.</text>
</comment>
<evidence type="ECO:0000256" key="7">
    <source>
        <dbReference type="ARBA" id="ARBA00022946"/>
    </source>
</evidence>
<evidence type="ECO:0000313" key="17">
    <source>
        <dbReference type="Proteomes" id="UP000295264"/>
    </source>
</evidence>
<gene>
    <name evidence="16" type="ORF">DBR06_SOUSAS2810089</name>
</gene>
<keyword evidence="5" id="KW-0808">Transferase</keyword>
<evidence type="ECO:0000256" key="10">
    <source>
        <dbReference type="ARBA" id="ARBA00050212"/>
    </source>
</evidence>
<dbReference type="FunFam" id="3.40.1280.10:FF:000025">
    <property type="entry name" value="Mitochondrial rRNA methyltransferase 1"/>
    <property type="match status" value="1"/>
</dbReference>
<dbReference type="PANTHER" id="PTHR46103">
    <property type="entry name" value="RRNA METHYLTRANSFERASE 1, MITOCHONDRIAL"/>
    <property type="match status" value="1"/>
</dbReference>
<dbReference type="Proteomes" id="UP000295264">
    <property type="component" value="Unassembled WGS sequence"/>
</dbReference>
<comment type="function">
    <text evidence="11">S-adenosyl-L-methionine-dependent 2'-O-ribose methyltransferase that catalyzes the formation of 2'-O-methylguanosine at position 1145 (Gm1145) in the 16S mitochondrial large subunit ribosomal RNA (mtLSU rRNA), a universally conserved modification in the peptidyl transferase domain of the mtLSU rRNA.</text>
</comment>
<evidence type="ECO:0000256" key="6">
    <source>
        <dbReference type="ARBA" id="ARBA00022691"/>
    </source>
</evidence>
<keyword evidence="7" id="KW-0809">Transit peptide</keyword>
<feature type="domain" description="RNA 2-O ribose methyltransferase substrate binding" evidence="15">
    <location>
        <begin position="58"/>
        <end position="136"/>
    </location>
</feature>
<dbReference type="EMBL" id="QWLN02007615">
    <property type="protein sequence ID" value="TEA35220.1"/>
    <property type="molecule type" value="Genomic_DNA"/>
</dbReference>
<dbReference type="Gene3D" id="3.30.1330.30">
    <property type="match status" value="1"/>
</dbReference>
<evidence type="ECO:0000313" key="16">
    <source>
        <dbReference type="EMBL" id="TEA35220.1"/>
    </source>
</evidence>
<protein>
    <recommendedName>
        <fullName evidence="9">rRNA methyltransferase 1, mitochondrial</fullName>
    </recommendedName>
    <alternativeName>
        <fullName evidence="12">16S rRNA (guanosine(1145)-2'-O)-methyltransferase</fullName>
    </alternativeName>
    <alternativeName>
        <fullName evidence="13">16S rRNA [Gm1145] 2'-O-methyltransferase</fullName>
    </alternativeName>
</protein>
<dbReference type="GO" id="GO:0005759">
    <property type="term" value="C:mitochondrial matrix"/>
    <property type="evidence" value="ECO:0007669"/>
    <property type="project" value="UniProtKB-SubCell"/>
</dbReference>
<dbReference type="Pfam" id="PF00588">
    <property type="entry name" value="SpoU_methylase"/>
    <property type="match status" value="1"/>
</dbReference>
<sequence>MALLSAVGGATWHCCGRLLTRPFSQASGRGERPGGEELSRLLLDDLAPTPRPAGGLELLFGLSPCLLALRAARRRVARLLLQAGRSRLQGERAELLRAAEARDIPVLRPSRRKLDVLCRYQVHQGVCMEVSPLRPRPWAEAGEARPGDDPQQLWLVLEGLQDPRNLGAVLRSAHFLGVDKVITSRRNRHGLPLFPVCPLSPVVSKASAGAMEVMDVFSTDDLAGFLQAKARQGWLVAGTVGCPGPEISLSSEIPITNCLEFLWDRPTLLVLGNEGSGLSREVQASCQLLLSIRPGRQLPPGLESLNVSVAAGILLHSICSQRTGFPVEGKREQPLQGPQGPSASSEVPRVAQHPGLSSG</sequence>
<dbReference type="PANTHER" id="PTHR46103:SF1">
    <property type="entry name" value="RRNA METHYLTRANSFERASE 1, MITOCHONDRIAL"/>
    <property type="match status" value="1"/>
</dbReference>
<dbReference type="AlphaFoldDB" id="A0A484GHL7"/>
<dbReference type="CDD" id="cd18105">
    <property type="entry name" value="SpoU-like_MRM1"/>
    <property type="match status" value="1"/>
</dbReference>
<keyword evidence="6" id="KW-0949">S-adenosyl-L-methionine</keyword>
<comment type="similarity">
    <text evidence="2">Belongs to the class IV-like SAM-binding methyltransferase superfamily. RNA methyltransferase TrmH family.</text>
</comment>
<keyword evidence="4" id="KW-0489">Methyltransferase</keyword>
<evidence type="ECO:0000256" key="3">
    <source>
        <dbReference type="ARBA" id="ARBA00022552"/>
    </source>
</evidence>
<accession>A0A484GHL7</accession>
<dbReference type="FunFam" id="3.30.1330.30:FF:000021">
    <property type="entry name" value="rRNA methyltransferase 1, mitochondrial"/>
    <property type="match status" value="1"/>
</dbReference>
<dbReference type="SMART" id="SM00967">
    <property type="entry name" value="SpoU_sub_bind"/>
    <property type="match status" value="1"/>
</dbReference>
<dbReference type="InterPro" id="IPR047182">
    <property type="entry name" value="MRM1"/>
</dbReference>
<evidence type="ECO:0000256" key="11">
    <source>
        <dbReference type="ARBA" id="ARBA00055894"/>
    </source>
</evidence>
<keyword evidence="8" id="KW-0496">Mitochondrion</keyword>
<evidence type="ECO:0000256" key="2">
    <source>
        <dbReference type="ARBA" id="ARBA00007228"/>
    </source>
</evidence>
<evidence type="ECO:0000256" key="9">
    <source>
        <dbReference type="ARBA" id="ARBA00034881"/>
    </source>
</evidence>